<keyword evidence="2" id="KW-0479">Metal-binding</keyword>
<dbReference type="CDD" id="cd00077">
    <property type="entry name" value="HDc"/>
    <property type="match status" value="1"/>
</dbReference>
<dbReference type="PANTHER" id="PTHR35795:SF1">
    <property type="entry name" value="BIS(5'-NUCLEOSYL)-TETRAPHOSPHATASE, SYMMETRICAL"/>
    <property type="match status" value="1"/>
</dbReference>
<dbReference type="InterPro" id="IPR005249">
    <property type="entry name" value="YqeK"/>
</dbReference>
<keyword evidence="5" id="KW-0408">Iron</keyword>
<evidence type="ECO:0000313" key="8">
    <source>
        <dbReference type="EMBL" id="SUB57560.1"/>
    </source>
</evidence>
<dbReference type="EC" id="3.6.1.41" evidence="1"/>
<dbReference type="InterPro" id="IPR003607">
    <property type="entry name" value="HD/PDEase_dom"/>
</dbReference>
<dbReference type="GO" id="GO:0008803">
    <property type="term" value="F:bis(5'-nucleosyl)-tetraphosphatase (symmetrical) activity"/>
    <property type="evidence" value="ECO:0007669"/>
    <property type="project" value="UniProtKB-EC"/>
</dbReference>
<dbReference type="NCBIfam" id="TIGR00277">
    <property type="entry name" value="HDIG"/>
    <property type="match status" value="1"/>
</dbReference>
<dbReference type="Pfam" id="PF01966">
    <property type="entry name" value="HD"/>
    <property type="match status" value="1"/>
</dbReference>
<proteinExistence type="predicted"/>
<dbReference type="GO" id="GO:0016779">
    <property type="term" value="F:nucleotidyltransferase activity"/>
    <property type="evidence" value="ECO:0007669"/>
    <property type="project" value="UniProtKB-KW"/>
</dbReference>
<feature type="domain" description="HD" evidence="7">
    <location>
        <begin position="18"/>
        <end position="133"/>
    </location>
</feature>
<dbReference type="InterPro" id="IPR051094">
    <property type="entry name" value="Diverse_Catalytic_Enzymes"/>
</dbReference>
<evidence type="ECO:0000313" key="9">
    <source>
        <dbReference type="Proteomes" id="UP000255517"/>
    </source>
</evidence>
<accession>A0A379C5M1</accession>
<name>A0A379C5M1_9FIRM</name>
<keyword evidence="3" id="KW-0547">Nucleotide-binding</keyword>
<evidence type="ECO:0000256" key="4">
    <source>
        <dbReference type="ARBA" id="ARBA00022801"/>
    </source>
</evidence>
<reference evidence="8 9" key="1">
    <citation type="submission" date="2018-06" db="EMBL/GenBank/DDBJ databases">
        <authorList>
            <consortium name="Pathogen Informatics"/>
            <person name="Doyle S."/>
        </authorList>
    </citation>
    <scope>NUCLEOTIDE SEQUENCE [LARGE SCALE GENOMIC DNA]</scope>
    <source>
        <strain evidence="8 9">NCTC13149</strain>
    </source>
</reference>
<keyword evidence="8" id="KW-0548">Nucleotidyltransferase</keyword>
<dbReference type="GO" id="GO:0000166">
    <property type="term" value="F:nucleotide binding"/>
    <property type="evidence" value="ECO:0007669"/>
    <property type="project" value="UniProtKB-KW"/>
</dbReference>
<evidence type="ECO:0000256" key="1">
    <source>
        <dbReference type="ARBA" id="ARBA00012506"/>
    </source>
</evidence>
<sequence length="188" mass="21964">MDYKKYENNILERVGEKRYKHMLRVAQSAKMLAQIHKEDVEKAELAGYLHDCAKLKNKEDYPRLCQEFGLSLSQDMKKAPAIIHGFLGAKLAEKLYEIKDIDVLNAISYHTTGRENMSTLEKIIFLADYIEPKRDFPQAKQAREIAKVNLDKAMFYVLDENIKNLIELKNYIALDTIKARNYYLEKNE</sequence>
<protein>
    <recommendedName>
        <fullName evidence="1">bis(5'-nucleosyl)-tetraphosphatase (symmetrical)</fullName>
        <ecNumber evidence="1">3.6.1.41</ecNumber>
    </recommendedName>
</protein>
<comment type="catalytic activity">
    <reaction evidence="6">
        <text>P(1),P(4)-bis(5'-adenosyl) tetraphosphate + H2O = 2 ADP + 2 H(+)</text>
        <dbReference type="Rhea" id="RHEA:24252"/>
        <dbReference type="ChEBI" id="CHEBI:15377"/>
        <dbReference type="ChEBI" id="CHEBI:15378"/>
        <dbReference type="ChEBI" id="CHEBI:58141"/>
        <dbReference type="ChEBI" id="CHEBI:456216"/>
        <dbReference type="EC" id="3.6.1.41"/>
    </reaction>
</comment>
<evidence type="ECO:0000256" key="2">
    <source>
        <dbReference type="ARBA" id="ARBA00022723"/>
    </source>
</evidence>
<dbReference type="EMBL" id="UGSZ01000001">
    <property type="protein sequence ID" value="SUB57560.1"/>
    <property type="molecule type" value="Genomic_DNA"/>
</dbReference>
<keyword evidence="8" id="KW-0808">Transferase</keyword>
<evidence type="ECO:0000259" key="7">
    <source>
        <dbReference type="PROSITE" id="PS51831"/>
    </source>
</evidence>
<dbReference type="NCBIfam" id="TIGR00488">
    <property type="entry name" value="bis(5'-nucleosyl)-tetraphosphatase (symmetrical) YqeK"/>
    <property type="match status" value="1"/>
</dbReference>
<dbReference type="PANTHER" id="PTHR35795">
    <property type="entry name" value="SLR1885 PROTEIN"/>
    <property type="match status" value="1"/>
</dbReference>
<gene>
    <name evidence="8" type="ORF">NCTC13149_01404</name>
</gene>
<evidence type="ECO:0000256" key="6">
    <source>
        <dbReference type="ARBA" id="ARBA00049417"/>
    </source>
</evidence>
<dbReference type="Gene3D" id="1.10.3210.10">
    <property type="entry name" value="Hypothetical protein af1432"/>
    <property type="match status" value="1"/>
</dbReference>
<dbReference type="InterPro" id="IPR006674">
    <property type="entry name" value="HD_domain"/>
</dbReference>
<dbReference type="RefSeq" id="WP_019035193.1">
    <property type="nucleotide sequence ID" value="NZ_UGSZ01000001.1"/>
</dbReference>
<dbReference type="AlphaFoldDB" id="A0A379C5M1"/>
<dbReference type="GO" id="GO:0046872">
    <property type="term" value="F:metal ion binding"/>
    <property type="evidence" value="ECO:0007669"/>
    <property type="project" value="UniProtKB-KW"/>
</dbReference>
<keyword evidence="4" id="KW-0378">Hydrolase</keyword>
<dbReference type="OrthoDB" id="5295945at2"/>
<dbReference type="PROSITE" id="PS51831">
    <property type="entry name" value="HD"/>
    <property type="match status" value="1"/>
</dbReference>
<dbReference type="SMART" id="SM00471">
    <property type="entry name" value="HDc"/>
    <property type="match status" value="1"/>
</dbReference>
<dbReference type="InterPro" id="IPR006675">
    <property type="entry name" value="HDIG_dom"/>
</dbReference>
<evidence type="ECO:0000256" key="5">
    <source>
        <dbReference type="ARBA" id="ARBA00023004"/>
    </source>
</evidence>
<dbReference type="Proteomes" id="UP000255517">
    <property type="component" value="Unassembled WGS sequence"/>
</dbReference>
<organism evidence="8 9">
    <name type="scientific">Peptoniphilus lacrimalis</name>
    <dbReference type="NCBI Taxonomy" id="33031"/>
    <lineage>
        <taxon>Bacteria</taxon>
        <taxon>Bacillati</taxon>
        <taxon>Bacillota</taxon>
        <taxon>Tissierellia</taxon>
        <taxon>Tissierellales</taxon>
        <taxon>Peptoniphilaceae</taxon>
        <taxon>Peptoniphilus</taxon>
    </lineage>
</organism>
<evidence type="ECO:0000256" key="3">
    <source>
        <dbReference type="ARBA" id="ARBA00022741"/>
    </source>
</evidence>
<dbReference type="STRING" id="1122949.GCA_000378725_01549"/>
<dbReference type="SUPFAM" id="SSF109604">
    <property type="entry name" value="HD-domain/PDEase-like"/>
    <property type="match status" value="1"/>
</dbReference>